<accession>A0A2S9JBN8</accession>
<dbReference type="InterPro" id="IPR025705">
    <property type="entry name" value="Beta_hexosaminidase_sua/sub"/>
</dbReference>
<dbReference type="SUPFAM" id="SSF51445">
    <property type="entry name" value="(Trans)glycosidases"/>
    <property type="match status" value="1"/>
</dbReference>
<evidence type="ECO:0000313" key="10">
    <source>
        <dbReference type="Proteomes" id="UP000238563"/>
    </source>
</evidence>
<dbReference type="Gene3D" id="3.30.379.10">
    <property type="entry name" value="Chitobiase/beta-hexosaminidase domain 2-like"/>
    <property type="match status" value="1"/>
</dbReference>
<feature type="domain" description="Beta-hexosaminidase bacterial type N-terminal" evidence="8">
    <location>
        <begin position="204"/>
        <end position="346"/>
    </location>
</feature>
<dbReference type="Pfam" id="PF02838">
    <property type="entry name" value="Glyco_hydro_20b"/>
    <property type="match status" value="1"/>
</dbReference>
<gene>
    <name evidence="9" type="ORF">C5750_23295</name>
</gene>
<feature type="chain" id="PRO_5015448147" description="N-acetyl-beta-glucosaminidase" evidence="6">
    <location>
        <begin position="20"/>
        <end position="708"/>
    </location>
</feature>
<comment type="similarity">
    <text evidence="1">Belongs to the glycosyl hydrolase 20 family.</text>
</comment>
<dbReference type="GO" id="GO:0004563">
    <property type="term" value="F:beta-N-acetylhexosaminidase activity"/>
    <property type="evidence" value="ECO:0007669"/>
    <property type="project" value="InterPro"/>
</dbReference>
<evidence type="ECO:0000256" key="2">
    <source>
        <dbReference type="ARBA" id="ARBA00022801"/>
    </source>
</evidence>
<dbReference type="Pfam" id="PF00728">
    <property type="entry name" value="Glyco_hydro_20"/>
    <property type="match status" value="1"/>
</dbReference>
<dbReference type="RefSeq" id="WP_105737242.1">
    <property type="nucleotide sequence ID" value="NZ_PVBT01000008.1"/>
</dbReference>
<feature type="domain" description="Glycoside hydrolase family 20 catalytic" evidence="7">
    <location>
        <begin position="351"/>
        <end position="632"/>
    </location>
</feature>
<dbReference type="PRINTS" id="PR00738">
    <property type="entry name" value="GLHYDRLASE20"/>
</dbReference>
<dbReference type="InterPro" id="IPR017853">
    <property type="entry name" value="GH"/>
</dbReference>
<dbReference type="PANTHER" id="PTHR43678">
    <property type="entry name" value="PUTATIVE (AFU_ORTHOLOGUE AFUA_2G00640)-RELATED"/>
    <property type="match status" value="1"/>
</dbReference>
<dbReference type="InterPro" id="IPR052764">
    <property type="entry name" value="GH20_Enzymes"/>
</dbReference>
<dbReference type="EMBL" id="PVBT01000008">
    <property type="protein sequence ID" value="PRD50239.1"/>
    <property type="molecule type" value="Genomic_DNA"/>
</dbReference>
<dbReference type="InterPro" id="IPR029018">
    <property type="entry name" value="Hex-like_dom2"/>
</dbReference>
<keyword evidence="6" id="KW-0732">Signal</keyword>
<comment type="caution">
    <text evidence="9">The sequence shown here is derived from an EMBL/GenBank/DDBJ whole genome shotgun (WGS) entry which is preliminary data.</text>
</comment>
<protein>
    <recommendedName>
        <fullName evidence="4">N-acetyl-beta-glucosaminidase</fullName>
    </recommendedName>
</protein>
<dbReference type="GO" id="GO:0005975">
    <property type="term" value="P:carbohydrate metabolic process"/>
    <property type="evidence" value="ECO:0007669"/>
    <property type="project" value="InterPro"/>
</dbReference>
<keyword evidence="10" id="KW-1185">Reference proteome</keyword>
<evidence type="ECO:0000259" key="8">
    <source>
        <dbReference type="Pfam" id="PF02838"/>
    </source>
</evidence>
<dbReference type="PANTHER" id="PTHR43678:SF1">
    <property type="entry name" value="BETA-N-ACETYLHEXOSAMINIDASE"/>
    <property type="match status" value="1"/>
</dbReference>
<reference evidence="9 10" key="1">
    <citation type="submission" date="2018-02" db="EMBL/GenBank/DDBJ databases">
        <title>The draft genome of Phyllobacterium myrsinacearum DSM5892.</title>
        <authorList>
            <person name="Li L."/>
            <person name="Liu L."/>
            <person name="Zhang X."/>
            <person name="Wang T."/>
        </authorList>
    </citation>
    <scope>NUCLEOTIDE SEQUENCE [LARGE SCALE GENOMIC DNA]</scope>
    <source>
        <strain evidence="9 10">DSM 5892</strain>
    </source>
</reference>
<dbReference type="Proteomes" id="UP000238563">
    <property type="component" value="Unassembled WGS sequence"/>
</dbReference>
<keyword evidence="2" id="KW-0378">Hydrolase</keyword>
<feature type="signal peptide" evidence="6">
    <location>
        <begin position="1"/>
        <end position="19"/>
    </location>
</feature>
<evidence type="ECO:0000256" key="6">
    <source>
        <dbReference type="SAM" id="SignalP"/>
    </source>
</evidence>
<dbReference type="SUPFAM" id="SSF55545">
    <property type="entry name" value="beta-N-acetylhexosaminidase-like domain"/>
    <property type="match status" value="1"/>
</dbReference>
<dbReference type="OrthoDB" id="9763537at2"/>
<evidence type="ECO:0000256" key="4">
    <source>
        <dbReference type="ARBA" id="ARBA00033000"/>
    </source>
</evidence>
<name>A0A2S9JBN8_9HYPH</name>
<evidence type="ECO:0000256" key="5">
    <source>
        <dbReference type="PIRSR" id="PIRSR625705-1"/>
    </source>
</evidence>
<dbReference type="PROSITE" id="PS51257">
    <property type="entry name" value="PROKAR_LIPOPROTEIN"/>
    <property type="match status" value="1"/>
</dbReference>
<proteinExistence type="inferred from homology"/>
<evidence type="ECO:0000256" key="1">
    <source>
        <dbReference type="ARBA" id="ARBA00006285"/>
    </source>
</evidence>
<organism evidence="9 10">
    <name type="scientific">Phyllobacterium myrsinacearum</name>
    <dbReference type="NCBI Taxonomy" id="28101"/>
    <lineage>
        <taxon>Bacteria</taxon>
        <taxon>Pseudomonadati</taxon>
        <taxon>Pseudomonadota</taxon>
        <taxon>Alphaproteobacteria</taxon>
        <taxon>Hyphomicrobiales</taxon>
        <taxon>Phyllobacteriaceae</taxon>
        <taxon>Phyllobacterium</taxon>
    </lineage>
</organism>
<evidence type="ECO:0000313" key="9">
    <source>
        <dbReference type="EMBL" id="PRD50239.1"/>
    </source>
</evidence>
<keyword evidence="3" id="KW-0326">Glycosidase</keyword>
<dbReference type="Gene3D" id="3.20.20.80">
    <property type="entry name" value="Glycosidases"/>
    <property type="match status" value="1"/>
</dbReference>
<evidence type="ECO:0000256" key="3">
    <source>
        <dbReference type="ARBA" id="ARBA00023295"/>
    </source>
</evidence>
<feature type="active site" description="Proton donor" evidence="5">
    <location>
        <position position="508"/>
    </location>
</feature>
<sequence>MNKFILKAVSLALVSSVFAGCKDDSKSVSDMPNPTFSEINDNLATLDTASQANKQTIEKQGQLLVLAELAQKEHNSDISKEIAKINTSLAELKTELGKKDDSETRDKVRQELDNLKGLVEKMPKMEPDQLKEVQAALNQLSGITAQLKQDALPKQDVFDRIAKLEVAAAGLAEKTAGPFFCAAEESNDIAASTPASLIDKNPVPAVIPRLAKWQGGAERFSLTPNSRIVFEYSNGEFLKPVADKLAKDIAEITGITLKVSADIKIKDGDIALSLSPCNTSVAKRLGRDGYTLLIDKAVVLRGNPARESVNKASSVFYASRTVLQMLALGRQAAGAQGSIPKGFAIDYSRYAERSVMLDVGRKFADKEFLKNYIRFMGWYKLNRLHLGLSNNATKANADGTTNGAFRLKSDNATFKGLIPKDNQYYTRQDWNELEDVAAENGVEIVPEINSPGHSVPFAADRSDLAFADKYKMQMLDPTKPETLEYMKKVFAEFLPWFKSNTIHIGGDELFVKSDTNITTKHAISYLNELGGYLISQGKAVRLWGDGEYRPEQDKRFIVERWINWTDEANVSWKSHGYNWIESYGDWYIVPFGPEYFNPQGIRGDTLYAKWNNSLPNKIAEAPLGGQICVWNDYGIGSDAEPAKNYAWEKEVNDLLKDAIPAAGQVFWQGNAQDTAGEIIPYPVLRQSIAVLQYGPGVTMFSGSPIRDK</sequence>
<dbReference type="InterPro" id="IPR015883">
    <property type="entry name" value="Glyco_hydro_20_cat"/>
</dbReference>
<evidence type="ECO:0000259" key="7">
    <source>
        <dbReference type="Pfam" id="PF00728"/>
    </source>
</evidence>
<dbReference type="AlphaFoldDB" id="A0A2S9JBN8"/>
<dbReference type="InterPro" id="IPR015882">
    <property type="entry name" value="HEX_bac_N"/>
</dbReference>